<name>A0A119D0Z1_SHEFR</name>
<dbReference type="SUPFAM" id="SSF54631">
    <property type="entry name" value="CBS-domain pair"/>
    <property type="match status" value="1"/>
</dbReference>
<dbReference type="Pfam" id="PF00571">
    <property type="entry name" value="CBS"/>
    <property type="match status" value="1"/>
</dbReference>
<dbReference type="GO" id="GO:0016301">
    <property type="term" value="F:kinase activity"/>
    <property type="evidence" value="ECO:0007669"/>
    <property type="project" value="UniProtKB-KW"/>
</dbReference>
<organism evidence="3">
    <name type="scientific">Shewanella frigidimarina</name>
    <dbReference type="NCBI Taxonomy" id="56812"/>
    <lineage>
        <taxon>Bacteria</taxon>
        <taxon>Pseudomonadati</taxon>
        <taxon>Pseudomonadota</taxon>
        <taxon>Gammaproteobacteria</taxon>
        <taxon>Alteromonadales</taxon>
        <taxon>Shewanellaceae</taxon>
        <taxon>Shewanella</taxon>
    </lineage>
</organism>
<sequence length="215" mass="24192">MMFHVSRWLLIKDVIVKKLALYPVEKIDELTSPEAHEDISVLSSALNVFTDFKKVTPMVIESSTSAVKVEHLMQKSHVRLKLVIDDKDRFIGLVSFESLHNQEILKRVAAGHQRDHLSVADFMIPKEDLKAIDFEDLSYARIGDVIETLQSAGQQHCLVVDRSNHAIRGVLSANDIARRLKLAVDVSTPNSFASIFEVIANIQQPAVLQTTQPHY</sequence>
<gene>
    <name evidence="3" type="ORF">AWJ07_03810</name>
</gene>
<comment type="caution">
    <text evidence="3">The sequence shown here is derived from an EMBL/GenBank/DDBJ whole genome shotgun (WGS) entry which is preliminary data.</text>
</comment>
<accession>A0A119D0Z1</accession>
<evidence type="ECO:0000256" key="1">
    <source>
        <dbReference type="PROSITE-ProRule" id="PRU00703"/>
    </source>
</evidence>
<dbReference type="AlphaFoldDB" id="A0A119D0Z1"/>
<feature type="domain" description="CBS" evidence="2">
    <location>
        <begin position="123"/>
        <end position="186"/>
    </location>
</feature>
<evidence type="ECO:0000259" key="2">
    <source>
        <dbReference type="PROSITE" id="PS51371"/>
    </source>
</evidence>
<dbReference type="CDD" id="cd04640">
    <property type="entry name" value="CBS_pair_proteobact"/>
    <property type="match status" value="1"/>
</dbReference>
<dbReference type="Gene3D" id="3.10.580.10">
    <property type="entry name" value="CBS-domain"/>
    <property type="match status" value="1"/>
</dbReference>
<evidence type="ECO:0000313" key="4">
    <source>
        <dbReference type="Proteomes" id="UP000055702"/>
    </source>
</evidence>
<evidence type="ECO:0000313" key="3">
    <source>
        <dbReference type="EMBL" id="KVX03682.1"/>
    </source>
</evidence>
<dbReference type="InterPro" id="IPR046342">
    <property type="entry name" value="CBS_dom_sf"/>
</dbReference>
<dbReference type="InterPro" id="IPR000644">
    <property type="entry name" value="CBS_dom"/>
</dbReference>
<protein>
    <submittedName>
        <fullName evidence="3">Histidine kinase</fullName>
    </submittedName>
</protein>
<reference evidence="3 4" key="1">
    <citation type="submission" date="2016-01" db="EMBL/GenBank/DDBJ databases">
        <title>Draft genome of the antarctic isolate Shewanella frigidimarina Ag06-30.</title>
        <authorList>
            <person name="Parmeciano Di Noto G."/>
            <person name="Vazquez S."/>
            <person name="Mac Cormack W."/>
            <person name="Iriarte A."/>
            <person name="Quiroga C."/>
        </authorList>
    </citation>
    <scope>NUCLEOTIDE SEQUENCE [LARGE SCALE GENOMIC DNA]</scope>
    <source>
        <strain evidence="3 4">Ag06-30</strain>
    </source>
</reference>
<dbReference type="Proteomes" id="UP000055702">
    <property type="component" value="Unassembled WGS sequence"/>
</dbReference>
<dbReference type="EMBL" id="LRDC01000001">
    <property type="protein sequence ID" value="KVX03682.1"/>
    <property type="molecule type" value="Genomic_DNA"/>
</dbReference>
<keyword evidence="3" id="KW-0418">Kinase</keyword>
<keyword evidence="3" id="KW-0808">Transferase</keyword>
<proteinExistence type="predicted"/>
<keyword evidence="1" id="KW-0129">CBS domain</keyword>
<dbReference type="PROSITE" id="PS51371">
    <property type="entry name" value="CBS"/>
    <property type="match status" value="1"/>
</dbReference>